<evidence type="ECO:0000313" key="1">
    <source>
        <dbReference type="EMBL" id="EUA65780.1"/>
    </source>
</evidence>
<accession>X8DEA6</accession>
<name>X8DEA6_MYCXE</name>
<organism evidence="1">
    <name type="scientific">Mycobacterium xenopi 4042</name>
    <dbReference type="NCBI Taxonomy" id="1299334"/>
    <lineage>
        <taxon>Bacteria</taxon>
        <taxon>Bacillati</taxon>
        <taxon>Actinomycetota</taxon>
        <taxon>Actinomycetes</taxon>
        <taxon>Mycobacteriales</taxon>
        <taxon>Mycobacteriaceae</taxon>
        <taxon>Mycobacterium</taxon>
    </lineage>
</organism>
<comment type="caution">
    <text evidence="1">The sequence shown here is derived from an EMBL/GenBank/DDBJ whole genome shotgun (WGS) entry which is preliminary data.</text>
</comment>
<dbReference type="AlphaFoldDB" id="X8DEA6"/>
<proteinExistence type="predicted"/>
<sequence length="40" mass="4355">MYTTPVVASANWFDARICCSFGSTRDVFPNDLVNPMSSPG</sequence>
<reference evidence="1" key="1">
    <citation type="submission" date="2014-01" db="EMBL/GenBank/DDBJ databases">
        <authorList>
            <person name="Brown-Elliot B."/>
            <person name="Wallace R."/>
            <person name="Lenaerts A."/>
            <person name="Ordway D."/>
            <person name="DeGroote M.A."/>
            <person name="Parker T."/>
            <person name="Sizemore C."/>
            <person name="Tallon L.J."/>
            <person name="Sadzewicz L.K."/>
            <person name="Sengamalay N."/>
            <person name="Fraser C.M."/>
            <person name="Hine E."/>
            <person name="Shefchek K.A."/>
            <person name="Das S.P."/>
            <person name="Tettelin H."/>
        </authorList>
    </citation>
    <scope>NUCLEOTIDE SEQUENCE [LARGE SCALE GENOMIC DNA]</scope>
    <source>
        <strain evidence="1">4042</strain>
    </source>
</reference>
<gene>
    <name evidence="1" type="ORF">I553_8023</name>
</gene>
<dbReference type="EMBL" id="JAOB01000026">
    <property type="protein sequence ID" value="EUA65780.1"/>
    <property type="molecule type" value="Genomic_DNA"/>
</dbReference>
<protein>
    <submittedName>
        <fullName evidence="1">Uncharacterized protein</fullName>
    </submittedName>
</protein>